<sequence>MKHQNDLFDLIQSMSKSEKRYFSLDAKKSGRSSSRYLDLFKAINRMEAYEEEKLQQKFGNSLPTDKHYLYNAILKSMRDYNSSKSKAARIKEMLLDAKYLYKRGLYHQSEERLGQAKALARDLDDQLALLEISREQLNYVWTMKQGDYGSQIEDLLADKDEYIHHINEELRYLSLAYKIQVAKEQRQATDRKASSAAYAEQLQAQSAPLPSTAHAQRRFLQSHALLNDLIGDVEQANTYYAKMVEWWDEYPHIKDEEYNRYLADAFNLLHASYSQKKYDQFEQLLTKIQQEEAGSYHDQVLVFKQLTNYQLLYHINLGIEEGYERLLQRVEEGITTYKLNPVSQLIIAFNVTVLLLILEQHQECRTWADKVLQHYNRKVESEQFRLATLLIRLMATYALDEIDEFDSGLRALQRSIRQQKTETPTRFFRACAKYLRKLYDQPSGSRRSTLEEFSSLLGQYKTDPPERIPLGLDDLVLNWLESRIQNRPLKMVLRTKTKTQH</sequence>
<evidence type="ECO:0000313" key="1">
    <source>
        <dbReference type="EMBL" id="KGE85448.1"/>
    </source>
</evidence>
<dbReference type="Proteomes" id="UP000029736">
    <property type="component" value="Unassembled WGS sequence"/>
</dbReference>
<organism evidence="1 2">
    <name type="scientific">Phaeodactylibacter xiamenensis</name>
    <dbReference type="NCBI Taxonomy" id="1524460"/>
    <lineage>
        <taxon>Bacteria</taxon>
        <taxon>Pseudomonadati</taxon>
        <taxon>Bacteroidota</taxon>
        <taxon>Saprospiria</taxon>
        <taxon>Saprospirales</taxon>
        <taxon>Haliscomenobacteraceae</taxon>
        <taxon>Phaeodactylibacter</taxon>
    </lineage>
</organism>
<gene>
    <name evidence="1" type="ORF">IX84_28610</name>
</gene>
<comment type="caution">
    <text evidence="1">The sequence shown here is derived from an EMBL/GenBank/DDBJ whole genome shotgun (WGS) entry which is preliminary data.</text>
</comment>
<protein>
    <submittedName>
        <fullName evidence="1">Uncharacterized protein</fullName>
    </submittedName>
</protein>
<accession>A0A098S0X0</accession>
<proteinExistence type="predicted"/>
<dbReference type="RefSeq" id="WP_044228716.1">
    <property type="nucleotide sequence ID" value="NZ_JBKAGJ010000042.1"/>
</dbReference>
<dbReference type="AlphaFoldDB" id="A0A098S0X0"/>
<evidence type="ECO:0000313" key="2">
    <source>
        <dbReference type="Proteomes" id="UP000029736"/>
    </source>
</evidence>
<reference evidence="1 2" key="1">
    <citation type="journal article" date="2014" name="Int. J. Syst. Evol. Microbiol.">
        <title>Phaeodactylibacter xiamenensis gen. nov., sp. nov., a member of the family Saprospiraceae isolated from the marine alga Phaeodactylum tricornutum.</title>
        <authorList>
            <person name="Chen Z.Jr."/>
            <person name="Lei X."/>
            <person name="Lai Q."/>
            <person name="Li Y."/>
            <person name="Zhang B."/>
            <person name="Zhang J."/>
            <person name="Zhang H."/>
            <person name="Yang L."/>
            <person name="Zheng W."/>
            <person name="Tian Y."/>
            <person name="Yu Z."/>
            <person name="Xu H.Jr."/>
            <person name="Zheng T."/>
        </authorList>
    </citation>
    <scope>NUCLEOTIDE SEQUENCE [LARGE SCALE GENOMIC DNA]</scope>
    <source>
        <strain evidence="1 2">KD52</strain>
    </source>
</reference>
<dbReference type="EMBL" id="JPOS01000090">
    <property type="protein sequence ID" value="KGE85448.1"/>
    <property type="molecule type" value="Genomic_DNA"/>
</dbReference>
<dbReference type="OrthoDB" id="714416at2"/>
<keyword evidence="2" id="KW-1185">Reference proteome</keyword>
<name>A0A098S0X0_9BACT</name>
<dbReference type="STRING" id="1524460.IX84_28610"/>